<gene>
    <name evidence="5" type="ORF">D0C37_24770</name>
</gene>
<dbReference type="GO" id="GO:0003677">
    <property type="term" value="F:DNA binding"/>
    <property type="evidence" value="ECO:0007669"/>
    <property type="project" value="UniProtKB-KW"/>
</dbReference>
<dbReference type="Proteomes" id="UP000259636">
    <property type="component" value="Chromosome"/>
</dbReference>
<reference evidence="5 6" key="1">
    <citation type="submission" date="2018-08" db="EMBL/GenBank/DDBJ databases">
        <authorList>
            <person name="Ferrada E.E."/>
            <person name="Latorre B.A."/>
        </authorList>
    </citation>
    <scope>NUCLEOTIDE SEQUENCE [LARGE SCALE GENOMIC DNA]</scope>
    <source>
        <strain evidence="5 6">VK-A60T</strain>
    </source>
</reference>
<dbReference type="InterPro" id="IPR036390">
    <property type="entry name" value="WH_DNA-bd_sf"/>
</dbReference>
<protein>
    <submittedName>
        <fullName evidence="5">Transcriptional regulator</fullName>
    </submittedName>
</protein>
<dbReference type="PROSITE" id="PS51118">
    <property type="entry name" value="HTH_HXLR"/>
    <property type="match status" value="1"/>
</dbReference>
<dbReference type="Pfam" id="PF01638">
    <property type="entry name" value="HxlR"/>
    <property type="match status" value="1"/>
</dbReference>
<name>A0A385DHP2_9ACTN</name>
<evidence type="ECO:0000259" key="4">
    <source>
        <dbReference type="PROSITE" id="PS51118"/>
    </source>
</evidence>
<dbReference type="KEGG" id="sky:D0C37_24770"/>
<evidence type="ECO:0000313" key="5">
    <source>
        <dbReference type="EMBL" id="AXQ57490.1"/>
    </source>
</evidence>
<evidence type="ECO:0000256" key="1">
    <source>
        <dbReference type="ARBA" id="ARBA00023015"/>
    </source>
</evidence>
<evidence type="ECO:0000256" key="2">
    <source>
        <dbReference type="ARBA" id="ARBA00023125"/>
    </source>
</evidence>
<dbReference type="InterPro" id="IPR036388">
    <property type="entry name" value="WH-like_DNA-bd_sf"/>
</dbReference>
<organism evidence="5 6">
    <name type="scientific">Streptomyces koyangensis</name>
    <dbReference type="NCBI Taxonomy" id="188770"/>
    <lineage>
        <taxon>Bacteria</taxon>
        <taxon>Bacillati</taxon>
        <taxon>Actinomycetota</taxon>
        <taxon>Actinomycetes</taxon>
        <taxon>Kitasatosporales</taxon>
        <taxon>Streptomycetaceae</taxon>
        <taxon>Streptomyces</taxon>
        <taxon>Streptomyces aurantiacus group</taxon>
    </lineage>
</organism>
<sequence>MDDVRPVCARFHLAIELIGARWTGAILRGMFAGHRQFSQLRASVPGISDAMLTQRLRTLETEGLVTREVTASSPVRVEYALTEKGRALEPVLEAVVAWSHRWVPVPGEAAPEE</sequence>
<feature type="domain" description="HTH hxlR-type" evidence="4">
    <location>
        <begin position="8"/>
        <end position="107"/>
    </location>
</feature>
<dbReference type="RefSeq" id="WP_101278547.1">
    <property type="nucleotide sequence ID" value="NZ_CP031742.1"/>
</dbReference>
<proteinExistence type="predicted"/>
<accession>A0A385DHP2</accession>
<evidence type="ECO:0000256" key="3">
    <source>
        <dbReference type="ARBA" id="ARBA00023163"/>
    </source>
</evidence>
<dbReference type="PANTHER" id="PTHR33204">
    <property type="entry name" value="TRANSCRIPTIONAL REGULATOR, MARR FAMILY"/>
    <property type="match status" value="1"/>
</dbReference>
<dbReference type="PANTHER" id="PTHR33204:SF37">
    <property type="entry name" value="HTH-TYPE TRANSCRIPTIONAL REGULATOR YODB"/>
    <property type="match status" value="1"/>
</dbReference>
<dbReference type="SUPFAM" id="SSF46785">
    <property type="entry name" value="Winged helix' DNA-binding domain"/>
    <property type="match status" value="1"/>
</dbReference>
<evidence type="ECO:0000313" key="6">
    <source>
        <dbReference type="Proteomes" id="UP000259636"/>
    </source>
</evidence>
<dbReference type="InterPro" id="IPR002577">
    <property type="entry name" value="HTH_HxlR"/>
</dbReference>
<dbReference type="EMBL" id="CP031742">
    <property type="protein sequence ID" value="AXQ57490.1"/>
    <property type="molecule type" value="Genomic_DNA"/>
</dbReference>
<keyword evidence="1" id="KW-0805">Transcription regulation</keyword>
<keyword evidence="3" id="KW-0804">Transcription</keyword>
<keyword evidence="2" id="KW-0238">DNA-binding</keyword>
<dbReference type="GeneID" id="300117346"/>
<dbReference type="Gene3D" id="1.10.10.10">
    <property type="entry name" value="Winged helix-like DNA-binding domain superfamily/Winged helix DNA-binding domain"/>
    <property type="match status" value="1"/>
</dbReference>
<dbReference type="AlphaFoldDB" id="A0A385DHP2"/>